<proteinExistence type="inferred from homology"/>
<accession>A0A9P4LHJ8</accession>
<keyword evidence="6" id="KW-0560">Oxidoreductase</keyword>
<comment type="cofactor">
    <cofactor evidence="1">
        <name>FAD</name>
        <dbReference type="ChEBI" id="CHEBI:57692"/>
    </cofactor>
</comment>
<dbReference type="OrthoDB" id="66881at2759"/>
<organism evidence="7 8">
    <name type="scientific">Setomelanomma holmii</name>
    <dbReference type="NCBI Taxonomy" id="210430"/>
    <lineage>
        <taxon>Eukaryota</taxon>
        <taxon>Fungi</taxon>
        <taxon>Dikarya</taxon>
        <taxon>Ascomycota</taxon>
        <taxon>Pezizomycotina</taxon>
        <taxon>Dothideomycetes</taxon>
        <taxon>Pleosporomycetidae</taxon>
        <taxon>Pleosporales</taxon>
        <taxon>Pleosporineae</taxon>
        <taxon>Phaeosphaeriaceae</taxon>
        <taxon>Setomelanomma</taxon>
    </lineage>
</organism>
<evidence type="ECO:0000256" key="3">
    <source>
        <dbReference type="ARBA" id="ARBA00022630"/>
    </source>
</evidence>
<comment type="caution">
    <text evidence="7">The sequence shown here is derived from an EMBL/GenBank/DDBJ whole genome shotgun (WGS) entry which is preliminary data.</text>
</comment>
<evidence type="ECO:0000256" key="6">
    <source>
        <dbReference type="ARBA" id="ARBA00023002"/>
    </source>
</evidence>
<sequence>MAKRQRAQLTERRKLEEVRKKYAEEANKRLRPEGAAQFLPLSESNEDRLHALLDDPWADHAALNARRSPFRNNEVVRFFVLGADFGGLVYAVRLVESVVASAEEICIVDAAGGFGGTWYWHCYPGLHCDLESYFPKQKYAPAAEIRGHAERIVRKWRLEDQTLFRSDVQHVEWDDVEELWIVYFVERRGPGLYPVNHRIKAQYVYLAAGVLTKPQIPKIPGLLSYKGDIFHTSRFDYEVTGGSQDDQTLSELRDKRVAIGGTVATVVGAIPTLAKYAKELYVVQRMPAYVKPRNQQITHAEEVKHNVANMKGWRSPWQVNLVNDGWTDMPAYSAVMGSPAHGIVDPSPEDEERRATWFHALDLPHMEAVRTRVGDIVKDPATAEKLKPWYPSWCKRPTFSDEYLQVFNEPHVHLVDTDGQGPSHATEQGLVVVGKEYQVDVLIFSTGYAVAGGRNGGSPAGRVGIEVRGRNGLSMNEKWRKNGAATLHGYATNGFPNLFSGTSQATITGNNVFMLSLIARHVTYWITEAEKCVSAGRRAIVEVTQEAEEKHSEEIVERAPFFSSLAGCTPGYFNGHGQATSQNPAENKKQARGLVWAEGTVSFLEYIGKWRAAGKLGGLEIRSRPRANARLPSKL</sequence>
<dbReference type="PANTHER" id="PTHR43098:SF2">
    <property type="entry name" value="FAD-BINDING MONOOXYGENASE AUSB-RELATED"/>
    <property type="match status" value="1"/>
</dbReference>
<dbReference type="GO" id="GO:0016491">
    <property type="term" value="F:oxidoreductase activity"/>
    <property type="evidence" value="ECO:0007669"/>
    <property type="project" value="UniProtKB-KW"/>
</dbReference>
<evidence type="ECO:0000256" key="1">
    <source>
        <dbReference type="ARBA" id="ARBA00001974"/>
    </source>
</evidence>
<dbReference type="AlphaFoldDB" id="A0A9P4LHJ8"/>
<evidence type="ECO:0000313" key="8">
    <source>
        <dbReference type="Proteomes" id="UP000799777"/>
    </source>
</evidence>
<reference evidence="7" key="1">
    <citation type="journal article" date="2020" name="Stud. Mycol.">
        <title>101 Dothideomycetes genomes: a test case for predicting lifestyles and emergence of pathogens.</title>
        <authorList>
            <person name="Haridas S."/>
            <person name="Albert R."/>
            <person name="Binder M."/>
            <person name="Bloem J."/>
            <person name="Labutti K."/>
            <person name="Salamov A."/>
            <person name="Andreopoulos B."/>
            <person name="Baker S."/>
            <person name="Barry K."/>
            <person name="Bills G."/>
            <person name="Bluhm B."/>
            <person name="Cannon C."/>
            <person name="Castanera R."/>
            <person name="Culley D."/>
            <person name="Daum C."/>
            <person name="Ezra D."/>
            <person name="Gonzalez J."/>
            <person name="Henrissat B."/>
            <person name="Kuo A."/>
            <person name="Liang C."/>
            <person name="Lipzen A."/>
            <person name="Lutzoni F."/>
            <person name="Magnuson J."/>
            <person name="Mondo S."/>
            <person name="Nolan M."/>
            <person name="Ohm R."/>
            <person name="Pangilinan J."/>
            <person name="Park H.-J."/>
            <person name="Ramirez L."/>
            <person name="Alfaro M."/>
            <person name="Sun H."/>
            <person name="Tritt A."/>
            <person name="Yoshinaga Y."/>
            <person name="Zwiers L.-H."/>
            <person name="Turgeon B."/>
            <person name="Goodwin S."/>
            <person name="Spatafora J."/>
            <person name="Crous P."/>
            <person name="Grigoriev I."/>
        </authorList>
    </citation>
    <scope>NUCLEOTIDE SEQUENCE</scope>
    <source>
        <strain evidence="7">CBS 110217</strain>
    </source>
</reference>
<evidence type="ECO:0000256" key="2">
    <source>
        <dbReference type="ARBA" id="ARBA00010139"/>
    </source>
</evidence>
<evidence type="ECO:0000256" key="5">
    <source>
        <dbReference type="ARBA" id="ARBA00022857"/>
    </source>
</evidence>
<keyword evidence="4" id="KW-0274">FAD</keyword>
<dbReference type="EMBL" id="ML978262">
    <property type="protein sequence ID" value="KAF2025563.1"/>
    <property type="molecule type" value="Genomic_DNA"/>
</dbReference>
<protein>
    <submittedName>
        <fullName evidence="7">FAD/NAD(P)-binding domain-containing protein</fullName>
    </submittedName>
</protein>
<dbReference type="PANTHER" id="PTHR43098">
    <property type="entry name" value="L-ORNITHINE N(5)-MONOOXYGENASE-RELATED"/>
    <property type="match status" value="1"/>
</dbReference>
<name>A0A9P4LHJ8_9PLEO</name>
<keyword evidence="8" id="KW-1185">Reference proteome</keyword>
<comment type="similarity">
    <text evidence="2">Belongs to the FAD-binding monooxygenase family.</text>
</comment>
<keyword evidence="3" id="KW-0285">Flavoprotein</keyword>
<dbReference type="InterPro" id="IPR036188">
    <property type="entry name" value="FAD/NAD-bd_sf"/>
</dbReference>
<dbReference type="Gene3D" id="3.50.50.60">
    <property type="entry name" value="FAD/NAD(P)-binding domain"/>
    <property type="match status" value="3"/>
</dbReference>
<dbReference type="SUPFAM" id="SSF51905">
    <property type="entry name" value="FAD/NAD(P)-binding domain"/>
    <property type="match status" value="3"/>
</dbReference>
<evidence type="ECO:0000256" key="4">
    <source>
        <dbReference type="ARBA" id="ARBA00022827"/>
    </source>
</evidence>
<dbReference type="Proteomes" id="UP000799777">
    <property type="component" value="Unassembled WGS sequence"/>
</dbReference>
<evidence type="ECO:0000313" key="7">
    <source>
        <dbReference type="EMBL" id="KAF2025563.1"/>
    </source>
</evidence>
<dbReference type="InterPro" id="IPR050775">
    <property type="entry name" value="FAD-binding_Monooxygenases"/>
</dbReference>
<keyword evidence="5" id="KW-0521">NADP</keyword>
<gene>
    <name evidence="7" type="ORF">EK21DRAFT_103828</name>
</gene>